<dbReference type="EMBL" id="MTEJ01000293">
    <property type="protein sequence ID" value="OQX05363.1"/>
    <property type="molecule type" value="Genomic_DNA"/>
</dbReference>
<dbReference type="Proteomes" id="UP000192491">
    <property type="component" value="Unassembled WGS sequence"/>
</dbReference>
<proteinExistence type="predicted"/>
<protein>
    <recommendedName>
        <fullName evidence="2">Mce/MlaD domain-containing protein</fullName>
    </recommendedName>
</protein>
<keyword evidence="1" id="KW-0472">Membrane</keyword>
<evidence type="ECO:0000256" key="1">
    <source>
        <dbReference type="SAM" id="Phobius"/>
    </source>
</evidence>
<evidence type="ECO:0000313" key="3">
    <source>
        <dbReference type="EMBL" id="OQX05363.1"/>
    </source>
</evidence>
<keyword evidence="1" id="KW-0812">Transmembrane</keyword>
<keyword evidence="1" id="KW-1133">Transmembrane helix</keyword>
<gene>
    <name evidence="3" type="ORF">BWK73_33805</name>
</gene>
<feature type="domain" description="Mce/MlaD" evidence="2">
    <location>
        <begin position="36"/>
        <end position="114"/>
    </location>
</feature>
<dbReference type="PANTHER" id="PTHR36698">
    <property type="entry name" value="BLL5892 PROTEIN"/>
    <property type="match status" value="1"/>
</dbReference>
<dbReference type="InterPro" id="IPR003399">
    <property type="entry name" value="Mce/MlaD"/>
</dbReference>
<dbReference type="Pfam" id="PF02470">
    <property type="entry name" value="MlaD"/>
    <property type="match status" value="1"/>
</dbReference>
<accession>A0A1Y1QGY5</accession>
<reference evidence="3 4" key="1">
    <citation type="submission" date="2017-01" db="EMBL/GenBank/DDBJ databases">
        <title>Novel large sulfur bacteria in the metagenomes of groundwater-fed chemosynthetic microbial mats in the Lake Huron basin.</title>
        <authorList>
            <person name="Sharrar A.M."/>
            <person name="Flood B.E."/>
            <person name="Bailey J.V."/>
            <person name="Jones D.S."/>
            <person name="Biddanda B."/>
            <person name="Ruberg S.A."/>
            <person name="Marcus D.N."/>
            <person name="Dick G.J."/>
        </authorList>
    </citation>
    <scope>NUCLEOTIDE SEQUENCE [LARGE SCALE GENOMIC DNA]</scope>
    <source>
        <strain evidence="3">A8</strain>
    </source>
</reference>
<name>A0A1Y1QGY5_9GAMM</name>
<dbReference type="PANTHER" id="PTHR36698:SF2">
    <property type="entry name" value="MCE_MLAD DOMAIN-CONTAINING PROTEIN"/>
    <property type="match status" value="1"/>
</dbReference>
<feature type="transmembrane region" description="Helical" evidence="1">
    <location>
        <begin position="7"/>
        <end position="29"/>
    </location>
</feature>
<evidence type="ECO:0000259" key="2">
    <source>
        <dbReference type="Pfam" id="PF02470"/>
    </source>
</evidence>
<evidence type="ECO:0000313" key="4">
    <source>
        <dbReference type="Proteomes" id="UP000192491"/>
    </source>
</evidence>
<sequence>MERDTHYLIVGLFVLLTLVGGFFFAGLFYDKPVLNTQRYAIHFGYSVDGLMRGSEVRYMGLKVGEVAAITLPGAGGHYVEVQIKVDSNTPVDTATVASLRQQGLTGVPFVNLTQDSQRKSQPLSPSTDALTVIPSQLSDMDALMQRLPLLSTKLDSLLDAANQALNAENRENLSGLLANLRETSDGLPDLVGSLQSTSRAIGTLTQHLDSVLGRNEKGLNATVQQVQTTLSALQQTAKSIDTLAQNLDQVVVDNEGSIQSLLSESRTMAASLRELGDSLKQNPSQIIYQPAPQGTELPP</sequence>
<organism evidence="3 4">
    <name type="scientific">Thiothrix lacustris</name>
    <dbReference type="NCBI Taxonomy" id="525917"/>
    <lineage>
        <taxon>Bacteria</taxon>
        <taxon>Pseudomonadati</taxon>
        <taxon>Pseudomonadota</taxon>
        <taxon>Gammaproteobacteria</taxon>
        <taxon>Thiotrichales</taxon>
        <taxon>Thiotrichaceae</taxon>
        <taxon>Thiothrix</taxon>
    </lineage>
</organism>
<dbReference type="AlphaFoldDB" id="A0A1Y1QGY5"/>
<comment type="caution">
    <text evidence="3">The sequence shown here is derived from an EMBL/GenBank/DDBJ whole genome shotgun (WGS) entry which is preliminary data.</text>
</comment>